<comment type="subcellular location">
    <subcellularLocation>
        <location evidence="5">Cytoplasm</location>
    </subcellularLocation>
    <subcellularLocation>
        <location evidence="5">Nucleus</location>
    </subcellularLocation>
</comment>
<dbReference type="Proteomes" id="UP000663823">
    <property type="component" value="Unassembled WGS sequence"/>
</dbReference>
<dbReference type="Proteomes" id="UP000663882">
    <property type="component" value="Unassembled WGS sequence"/>
</dbReference>
<dbReference type="EMBL" id="CAJNOU010001755">
    <property type="protein sequence ID" value="CAF1247973.1"/>
    <property type="molecule type" value="Genomic_DNA"/>
</dbReference>
<evidence type="ECO:0000259" key="8">
    <source>
        <dbReference type="Pfam" id="PF23797"/>
    </source>
</evidence>
<dbReference type="InterPro" id="IPR056169">
    <property type="entry name" value="HB_ELP1"/>
</dbReference>
<dbReference type="EMBL" id="CAJOBE010001627">
    <property type="protein sequence ID" value="CAF3760632.1"/>
    <property type="molecule type" value="Genomic_DNA"/>
</dbReference>
<evidence type="ECO:0000259" key="9">
    <source>
        <dbReference type="Pfam" id="PF23878"/>
    </source>
</evidence>
<evidence type="ECO:0000256" key="2">
    <source>
        <dbReference type="ARBA" id="ARBA00006086"/>
    </source>
</evidence>
<gene>
    <name evidence="15" type="ORF">FNK824_LOCUS12779</name>
    <name evidence="14" type="ORF">OTI717_LOCUS3952</name>
    <name evidence="12" type="ORF">RFH988_LOCUS23246</name>
    <name evidence="13" type="ORF">SEV965_LOCUS23581</name>
</gene>
<name>A0A814ZZ61_9BILA</name>
<keyword evidence="3 5" id="KW-0963">Cytoplasm</keyword>
<dbReference type="SUPFAM" id="SSF69322">
    <property type="entry name" value="Tricorn protease domain 2"/>
    <property type="match status" value="1"/>
</dbReference>
<evidence type="ECO:0000256" key="1">
    <source>
        <dbReference type="ARBA" id="ARBA00005043"/>
    </source>
</evidence>
<feature type="region of interest" description="Disordered" evidence="6">
    <location>
        <begin position="1120"/>
        <end position="1178"/>
    </location>
</feature>
<dbReference type="InterPro" id="IPR056167">
    <property type="entry name" value="A-sol_ELP1"/>
</dbReference>
<dbReference type="EMBL" id="CAJOAX010000226">
    <property type="protein sequence ID" value="CAF3544060.1"/>
    <property type="molecule type" value="Genomic_DNA"/>
</dbReference>
<dbReference type="EMBL" id="CAJNOO010001602">
    <property type="protein sequence ID" value="CAF1176084.1"/>
    <property type="molecule type" value="Genomic_DNA"/>
</dbReference>
<evidence type="ECO:0000256" key="6">
    <source>
        <dbReference type="SAM" id="MobiDB-lite"/>
    </source>
</evidence>
<keyword evidence="4" id="KW-0819">tRNA processing</keyword>
<evidence type="ECO:0000259" key="10">
    <source>
        <dbReference type="Pfam" id="PF23925"/>
    </source>
</evidence>
<protein>
    <recommendedName>
        <fullName evidence="5">Elongator complex protein 1</fullName>
    </recommendedName>
</protein>
<sequence>MQNLCLYNTRTISLSDLTNVNIVRHFAIDSDKQIIYLLTSHSIYSLTLENEKIKSIYSSIDQTITLENLCYLSELNHLCLGLSNGDLISLQFDNDSDENINVIGTLEECIHELKLSPDQQILIAVTNTKVLLLSTYNDYEPIAETLLDTSDFGEQQLVNVGWGSKTTQFHGSVGKKAAVENVNIMPTKLISDNDDNRSHIVWRDDGDLFAVSFISLTNQWRTIKIFNKQGQLQATNETSLNSFIESAIGWKISGELIGVAMRFNNGQKLTISFLEKNGLKHGELVLETGENIKKYVQHLAWNKDSTILALVLRQENDSYLQLWSSSNYHWYLKQSFSYPSINIQTLLWDIDVNNKLHFITDNGQYHSMSWSWISQVSYTNTRSLVFLIDGCHLFVSDFTHSSIPPPMSSYEIICPLPILAIAFDDDYNQLMLILSDGSLAICGSSSNLTNYRTIIHLSEIKSVHYVTSLISSSESPIKNIHNVTHYCLINKEFYFIENSHLHIYNIENKTKISLLLNFNCLTTAIDNEEIKHLYLQDEHGKIYRLDNNELHAKMHFPRACSHFSVILNGRFIGLTENYRLYLNTIELAHNCNSYFIHDKTILVYSTLQHQLVFRSLVNDQTIAEISHRRTERGTRIVCTAYTDLKLILQMPRGNIETIYPRPLLLTYICSELIDSEVINYKRAFELMRKNRLNLNFLYDYKPKQFYDYIPQFISNLQNDDDICLFLSEIDNEKNTRDEYMQYILKQEKNSSIDIQQWYPKANLLCEKFRSYLLSTNNSIEYINSILTTYTKQSPSNIEGALIYLNQHSKYFDNAIRYLTYFIDIDRLYDIALGTYNFDLVLMISEKTQKDPKEYLPELNQLRSINNNYWQKFKIDCRLKRYKKAIENACDYFIEQLLNKQNQSDEKFQEFLTILENNRLYKLAIRKFLSNQQIQSTMEYINQIIKLYGDYLITKKYYIEAALIYERGKFYEQASKAYRQGKDVQNSLKLLPNISKQPNVNVDEYRSLAEQFRHDSLYIESGQIYENYLDDNEEALISYLQGHEWSHIIRLFSTSLNDRHDLYEHEFLSTFNNFYDDIQRQIYNDYEKFQLFTKRLLILRTNLFQLIKEILDSGRDYDIDENDDQSDNDDQHINDDRRTLNTRTNRHNDDSGSIRTRLTKKSGSITSSKKSQRRAAQQQERLVQLKEGSKHEDLALVRELWLLITKFDKLNFDIRHINKICYQISTYKNSLDYEQKGELLQNKYNEYTNSIEKQLTTIWLSNPEQQQQQQQQQENVQTMVINKKIREKFKKDLDLISNQYRISPILTSKTSQWKLVLFDTDISV</sequence>
<feature type="domain" description="ELP1 TPR" evidence="9">
    <location>
        <begin position="869"/>
        <end position="1045"/>
    </location>
</feature>
<dbReference type="PANTHER" id="PTHR12747">
    <property type="entry name" value="ELONGATOR COMPLEX PROTEIN 1"/>
    <property type="match status" value="1"/>
</dbReference>
<evidence type="ECO:0000256" key="3">
    <source>
        <dbReference type="ARBA" id="ARBA00022490"/>
    </source>
</evidence>
<comment type="function">
    <text evidence="5">Component of the elongator complex which is required for multiple tRNA modifications, including mcm5U (5-methoxycarbonylmethyl uridine), mcm5s2U (5-methoxycarbonylmethyl-2-thiouridine), and ncm5U (5-carbamoylmethyl uridine). The elongator complex catalyzes formation of carboxymethyluridine in the wobble base at position 34 in tRNAs.</text>
</comment>
<feature type="domain" description="ELP1 three-helical bundle" evidence="11">
    <location>
        <begin position="1060"/>
        <end position="1257"/>
    </location>
</feature>
<evidence type="ECO:0000313" key="12">
    <source>
        <dbReference type="EMBL" id="CAF1176084.1"/>
    </source>
</evidence>
<evidence type="ECO:0000256" key="5">
    <source>
        <dbReference type="PIRNR" id="PIRNR017233"/>
    </source>
</evidence>
<dbReference type="GO" id="GO:0000049">
    <property type="term" value="F:tRNA binding"/>
    <property type="evidence" value="ECO:0007669"/>
    <property type="project" value="TreeGrafter"/>
</dbReference>
<dbReference type="Pfam" id="PF23878">
    <property type="entry name" value="TPR_ELP1"/>
    <property type="match status" value="1"/>
</dbReference>
<comment type="pathway">
    <text evidence="1">tRNA modification; 5-methoxycarbonylmethyl-2-thiouridine-tRNA biosynthesis.</text>
</comment>
<evidence type="ECO:0000313" key="15">
    <source>
        <dbReference type="EMBL" id="CAF3760632.1"/>
    </source>
</evidence>
<dbReference type="GO" id="GO:0005634">
    <property type="term" value="C:nucleus"/>
    <property type="evidence" value="ECO:0007669"/>
    <property type="project" value="UniProtKB-SubCell"/>
</dbReference>
<accession>A0A814ZZ61</accession>
<dbReference type="InterPro" id="IPR056165">
    <property type="entry name" value="Beta-prop_ELP1_2nd"/>
</dbReference>
<evidence type="ECO:0000313" key="13">
    <source>
        <dbReference type="EMBL" id="CAF1247973.1"/>
    </source>
</evidence>
<comment type="caution">
    <text evidence="13">The sequence shown here is derived from an EMBL/GenBank/DDBJ whole genome shotgun (WGS) entry which is preliminary data.</text>
</comment>
<dbReference type="InterPro" id="IPR056164">
    <property type="entry name" value="Beta-prop_ELP1_1st"/>
</dbReference>
<dbReference type="Pfam" id="PF23936">
    <property type="entry name" value="HB_ELP1"/>
    <property type="match status" value="1"/>
</dbReference>
<dbReference type="Proteomes" id="UP000663889">
    <property type="component" value="Unassembled WGS sequence"/>
</dbReference>
<dbReference type="Pfam" id="PF23797">
    <property type="entry name" value="Beta-prop_ELP1_2nd"/>
    <property type="match status" value="1"/>
</dbReference>
<feature type="domain" description="ELP1 first N-terminal beta-propeller" evidence="7">
    <location>
        <begin position="1"/>
        <end position="349"/>
    </location>
</feature>
<dbReference type="InterPro" id="IPR056166">
    <property type="entry name" value="TPR_ELP1"/>
</dbReference>
<feature type="domain" description="ELP1 N-terminal second beta-propeller" evidence="8">
    <location>
        <begin position="388"/>
        <end position="637"/>
    </location>
</feature>
<evidence type="ECO:0000313" key="16">
    <source>
        <dbReference type="Proteomes" id="UP000663889"/>
    </source>
</evidence>
<dbReference type="Pfam" id="PF23925">
    <property type="entry name" value="A-sol_ELP1"/>
    <property type="match status" value="1"/>
</dbReference>
<dbReference type="PIRSF" id="PIRSF017233">
    <property type="entry name" value="IKAP"/>
    <property type="match status" value="1"/>
</dbReference>
<feature type="domain" description="ELP1 alpha-solenoid" evidence="10">
    <location>
        <begin position="661"/>
        <end position="861"/>
    </location>
</feature>
<evidence type="ECO:0000256" key="4">
    <source>
        <dbReference type="ARBA" id="ARBA00022694"/>
    </source>
</evidence>
<reference evidence="13" key="1">
    <citation type="submission" date="2021-02" db="EMBL/GenBank/DDBJ databases">
        <authorList>
            <person name="Nowell W R."/>
        </authorList>
    </citation>
    <scope>NUCLEOTIDE SEQUENCE</scope>
</reference>
<dbReference type="InterPro" id="IPR006849">
    <property type="entry name" value="Elp1"/>
</dbReference>
<dbReference type="PANTHER" id="PTHR12747:SF0">
    <property type="entry name" value="ELONGATOR COMPLEX PROTEIN 1"/>
    <property type="match status" value="1"/>
</dbReference>
<keyword evidence="5" id="KW-0539">Nucleus</keyword>
<feature type="compositionally biased region" description="Basic and acidic residues" evidence="6">
    <location>
        <begin position="1128"/>
        <end position="1138"/>
    </location>
</feature>
<proteinExistence type="inferred from homology"/>
<evidence type="ECO:0000259" key="7">
    <source>
        <dbReference type="Pfam" id="PF04762"/>
    </source>
</evidence>
<dbReference type="Pfam" id="PF04762">
    <property type="entry name" value="Beta-prop_ELP1_1st"/>
    <property type="match status" value="1"/>
</dbReference>
<organism evidence="13 16">
    <name type="scientific">Rotaria sordida</name>
    <dbReference type="NCBI Taxonomy" id="392033"/>
    <lineage>
        <taxon>Eukaryota</taxon>
        <taxon>Metazoa</taxon>
        <taxon>Spiralia</taxon>
        <taxon>Gnathifera</taxon>
        <taxon>Rotifera</taxon>
        <taxon>Eurotatoria</taxon>
        <taxon>Bdelloidea</taxon>
        <taxon>Philodinida</taxon>
        <taxon>Philodinidae</taxon>
        <taxon>Rotaria</taxon>
    </lineage>
</organism>
<dbReference type="OrthoDB" id="40048at2759"/>
<dbReference type="GO" id="GO:0005829">
    <property type="term" value="C:cytosol"/>
    <property type="evidence" value="ECO:0007669"/>
    <property type="project" value="TreeGrafter"/>
</dbReference>
<comment type="similarity">
    <text evidence="2 5">Belongs to the ELP1/IKA1 family.</text>
</comment>
<evidence type="ECO:0000313" key="14">
    <source>
        <dbReference type="EMBL" id="CAF3544060.1"/>
    </source>
</evidence>
<evidence type="ECO:0000259" key="11">
    <source>
        <dbReference type="Pfam" id="PF23936"/>
    </source>
</evidence>
<dbReference type="GO" id="GO:0002926">
    <property type="term" value="P:tRNA wobble base 5-methoxycarbonylmethyl-2-thiouridinylation"/>
    <property type="evidence" value="ECO:0007669"/>
    <property type="project" value="TreeGrafter"/>
</dbReference>
<dbReference type="UniPathway" id="UPA00988"/>
<dbReference type="GO" id="GO:0033588">
    <property type="term" value="C:elongator holoenzyme complex"/>
    <property type="evidence" value="ECO:0007669"/>
    <property type="project" value="InterPro"/>
</dbReference>
<dbReference type="Proteomes" id="UP000663874">
    <property type="component" value="Unassembled WGS sequence"/>
</dbReference>